<protein>
    <submittedName>
        <fullName evidence="2">Uncharacterized protein</fullName>
    </submittedName>
</protein>
<dbReference type="EMBL" id="AP024151">
    <property type="protein sequence ID" value="BCM88114.1"/>
    <property type="molecule type" value="Genomic_DNA"/>
</dbReference>
<feature type="compositionally biased region" description="Low complexity" evidence="1">
    <location>
        <begin position="21"/>
        <end position="44"/>
    </location>
</feature>
<reference evidence="2" key="1">
    <citation type="submission" date="2020-11" db="EMBL/GenBank/DDBJ databases">
        <title>Complete genome sequence of a novel pathogenic Methylobacterium strain isolated from rice in Vietnam.</title>
        <authorList>
            <person name="Lai K."/>
            <person name="Okazaki S."/>
            <person name="Higashi K."/>
            <person name="Mori H."/>
            <person name="Toyoda A."/>
            <person name="Kurokawa K."/>
        </authorList>
    </citation>
    <scope>NUCLEOTIDE SEQUENCE</scope>
    <source>
        <strain evidence="2">VL1</strain>
        <plasmid evidence="2">pVL1_6</plasmid>
    </source>
</reference>
<geneLocation type="plasmid" evidence="2 3">
    <name>pVL1_6</name>
</geneLocation>
<dbReference type="RefSeq" id="WP_207184174.1">
    <property type="nucleotide sequence ID" value="NZ_AP024151.1"/>
</dbReference>
<gene>
    <name evidence="2" type="ORF">mvi_65750</name>
</gene>
<dbReference type="SUPFAM" id="SSF47598">
    <property type="entry name" value="Ribbon-helix-helix"/>
    <property type="match status" value="1"/>
</dbReference>
<dbReference type="AlphaFoldDB" id="A0A8H8X171"/>
<proteinExistence type="predicted"/>
<dbReference type="KEGG" id="mind:mvi_65750"/>
<dbReference type="Proteomes" id="UP000663508">
    <property type="component" value="Plasmid pVL1_6"/>
</dbReference>
<dbReference type="Gene3D" id="1.10.1220.10">
    <property type="entry name" value="Met repressor-like"/>
    <property type="match status" value="1"/>
</dbReference>
<dbReference type="InterPro" id="IPR013321">
    <property type="entry name" value="Arc_rbn_hlx_hlx"/>
</dbReference>
<evidence type="ECO:0000313" key="3">
    <source>
        <dbReference type="Proteomes" id="UP000663508"/>
    </source>
</evidence>
<dbReference type="InterPro" id="IPR010985">
    <property type="entry name" value="Ribbon_hlx_hlx"/>
</dbReference>
<evidence type="ECO:0000256" key="1">
    <source>
        <dbReference type="SAM" id="MobiDB-lite"/>
    </source>
</evidence>
<feature type="region of interest" description="Disordered" evidence="1">
    <location>
        <begin position="1"/>
        <end position="48"/>
    </location>
</feature>
<evidence type="ECO:0000313" key="2">
    <source>
        <dbReference type="EMBL" id="BCM88114.1"/>
    </source>
</evidence>
<dbReference type="GO" id="GO:0006355">
    <property type="term" value="P:regulation of DNA-templated transcription"/>
    <property type="evidence" value="ECO:0007669"/>
    <property type="project" value="InterPro"/>
</dbReference>
<name>A0A8H8X171_9HYPH</name>
<keyword evidence="2" id="KW-0614">Plasmid</keyword>
<sequence>MSKRPTLDSLSSRFARKDAPAEPAATAPAPEPAAAEPEPAPVARAPKREQRVQILTRIDAPTRKRLKLIAVEQDRTIQEICEEAIRDFVTRHSR</sequence>
<organism evidence="2 3">
    <name type="scientific">Methylobacterium indicum</name>
    <dbReference type="NCBI Taxonomy" id="1775910"/>
    <lineage>
        <taxon>Bacteria</taxon>
        <taxon>Pseudomonadati</taxon>
        <taxon>Pseudomonadota</taxon>
        <taxon>Alphaproteobacteria</taxon>
        <taxon>Hyphomicrobiales</taxon>
        <taxon>Methylobacteriaceae</taxon>
        <taxon>Methylobacterium</taxon>
    </lineage>
</organism>
<accession>A0A8H8X171</accession>